<proteinExistence type="predicted"/>
<dbReference type="PANTHER" id="PTHR30212:SF2">
    <property type="entry name" value="PROTEIN YIIM"/>
    <property type="match status" value="1"/>
</dbReference>
<dbReference type="InterPro" id="IPR036010">
    <property type="entry name" value="2Fe-2S_ferredoxin-like_sf"/>
</dbReference>
<dbReference type="InterPro" id="IPR012675">
    <property type="entry name" value="Beta-grasp_dom_sf"/>
</dbReference>
<dbReference type="eggNOG" id="COG1018">
    <property type="taxonomic scope" value="Bacteria"/>
</dbReference>
<evidence type="ECO:0000259" key="2">
    <source>
        <dbReference type="PROSITE" id="PS51085"/>
    </source>
</evidence>
<comment type="caution">
    <text evidence="3">The sequence shown here is derived from an EMBL/GenBank/DDBJ whole genome shotgun (WGS) entry which is preliminary data.</text>
</comment>
<dbReference type="RefSeq" id="WP_008842701.1">
    <property type="nucleotide sequence ID" value="NZ_BAEN01000009.1"/>
</dbReference>
<dbReference type="GO" id="GO:0051537">
    <property type="term" value="F:2 iron, 2 sulfur cluster binding"/>
    <property type="evidence" value="ECO:0007669"/>
    <property type="project" value="InterPro"/>
</dbReference>
<accession>K6XMJ2</accession>
<reference evidence="3 4" key="1">
    <citation type="journal article" date="2017" name="Antonie Van Leeuwenhoek">
        <title>Rhizobium rhizosphaerae sp. nov., a novel species isolated from rice rhizosphere.</title>
        <authorList>
            <person name="Zhao J.J."/>
            <person name="Zhang J."/>
            <person name="Zhang R.J."/>
            <person name="Zhang C.W."/>
            <person name="Yin H.Q."/>
            <person name="Zhang X.X."/>
        </authorList>
    </citation>
    <scope>NUCLEOTIDE SEQUENCE [LARGE SCALE GENOMIC DNA]</scope>
    <source>
        <strain evidence="3 4">E3</strain>
    </source>
</reference>
<evidence type="ECO:0000313" key="4">
    <source>
        <dbReference type="Proteomes" id="UP000006334"/>
    </source>
</evidence>
<dbReference type="Pfam" id="PF00111">
    <property type="entry name" value="Fer2"/>
    <property type="match status" value="1"/>
</dbReference>
<keyword evidence="4" id="KW-1185">Reference proteome</keyword>
<dbReference type="PROSITE" id="PS00197">
    <property type="entry name" value="2FE2S_FER_1"/>
    <property type="match status" value="1"/>
</dbReference>
<dbReference type="STRING" id="1127673.GLIP_0227"/>
<feature type="domain" description="2Fe-2S ferredoxin-type" evidence="2">
    <location>
        <begin position="7"/>
        <end position="89"/>
    </location>
</feature>
<dbReference type="EMBL" id="BAEN01000009">
    <property type="protein sequence ID" value="GAC12881.1"/>
    <property type="molecule type" value="Genomic_DNA"/>
</dbReference>
<organism evidence="3 4">
    <name type="scientific">Aliiglaciecola lipolytica E3</name>
    <dbReference type="NCBI Taxonomy" id="1127673"/>
    <lineage>
        <taxon>Bacteria</taxon>
        <taxon>Pseudomonadati</taxon>
        <taxon>Pseudomonadota</taxon>
        <taxon>Gammaproteobacteria</taxon>
        <taxon>Alteromonadales</taxon>
        <taxon>Alteromonadaceae</taxon>
        <taxon>Aliiglaciecola</taxon>
    </lineage>
</organism>
<dbReference type="Gene3D" id="3.10.20.30">
    <property type="match status" value="1"/>
</dbReference>
<sequence>MSEKKPFVITLESDHEPIHTDPSDTILESLEKHQIEVHYHCREGFCGACRSKLICGEIDYTTDPLAYIDDDEFLPCCSVALGDIKIKLV</sequence>
<dbReference type="OrthoDB" id="9796486at2"/>
<keyword evidence="1" id="KW-0830">Ubiquinone</keyword>
<dbReference type="AlphaFoldDB" id="K6XMJ2"/>
<protein>
    <submittedName>
        <fullName evidence="3">Ferredoxin</fullName>
    </submittedName>
</protein>
<evidence type="ECO:0000256" key="1">
    <source>
        <dbReference type="ARBA" id="ARBA00023075"/>
    </source>
</evidence>
<dbReference type="InterPro" id="IPR006058">
    <property type="entry name" value="2Fe2S_fd_BS"/>
</dbReference>
<dbReference type="InterPro" id="IPR001041">
    <property type="entry name" value="2Fe-2S_ferredoxin-type"/>
</dbReference>
<name>K6XMJ2_9ALTE</name>
<dbReference type="CDD" id="cd00207">
    <property type="entry name" value="fer2"/>
    <property type="match status" value="1"/>
</dbReference>
<dbReference type="SUPFAM" id="SSF54292">
    <property type="entry name" value="2Fe-2S ferredoxin-like"/>
    <property type="match status" value="1"/>
</dbReference>
<dbReference type="InterPro" id="IPR052353">
    <property type="entry name" value="Benzoxazolinone_Detox_Enz"/>
</dbReference>
<gene>
    <name evidence="3" type="primary">yfaE</name>
    <name evidence="3" type="ORF">GLIP_0227</name>
</gene>
<evidence type="ECO:0000313" key="3">
    <source>
        <dbReference type="EMBL" id="GAC12881.1"/>
    </source>
</evidence>
<dbReference type="Proteomes" id="UP000006334">
    <property type="component" value="Unassembled WGS sequence"/>
</dbReference>
<dbReference type="PANTHER" id="PTHR30212">
    <property type="entry name" value="PROTEIN YIIM"/>
    <property type="match status" value="1"/>
</dbReference>
<dbReference type="NCBIfam" id="NF007985">
    <property type="entry name" value="PRK10713.1"/>
    <property type="match status" value="1"/>
</dbReference>
<dbReference type="PROSITE" id="PS51085">
    <property type="entry name" value="2FE2S_FER_2"/>
    <property type="match status" value="1"/>
</dbReference>